<evidence type="ECO:0000313" key="1">
    <source>
        <dbReference type="EMBL" id="KAG2642745.1"/>
    </source>
</evidence>
<dbReference type="InterPro" id="IPR027417">
    <property type="entry name" value="P-loop_NTPase"/>
</dbReference>
<reference evidence="1" key="1">
    <citation type="submission" date="2020-05" db="EMBL/GenBank/DDBJ databases">
        <title>WGS assembly of Panicum virgatum.</title>
        <authorList>
            <person name="Lovell J.T."/>
            <person name="Jenkins J."/>
            <person name="Shu S."/>
            <person name="Juenger T.E."/>
            <person name="Schmutz J."/>
        </authorList>
    </citation>
    <scope>NUCLEOTIDE SEQUENCE</scope>
    <source>
        <strain evidence="1">AP13</strain>
    </source>
</reference>
<protein>
    <recommendedName>
        <fullName evidence="3">ATP-dependent DNA helicase</fullName>
    </recommendedName>
</protein>
<evidence type="ECO:0000313" key="2">
    <source>
        <dbReference type="Proteomes" id="UP000823388"/>
    </source>
</evidence>
<dbReference type="CDD" id="cd18809">
    <property type="entry name" value="SF1_C_RecD"/>
    <property type="match status" value="1"/>
</dbReference>
<name>A0A8T0W5Q8_PANVG</name>
<evidence type="ECO:0008006" key="3">
    <source>
        <dbReference type="Google" id="ProtNLM"/>
    </source>
</evidence>
<dbReference type="SUPFAM" id="SSF52540">
    <property type="entry name" value="P-loop containing nucleoside triphosphate hydrolases"/>
    <property type="match status" value="1"/>
</dbReference>
<keyword evidence="2" id="KW-1185">Reference proteome</keyword>
<dbReference type="AlphaFoldDB" id="A0A8T0W5Q8"/>
<proteinExistence type="predicted"/>
<dbReference type="EMBL" id="CM029039">
    <property type="protein sequence ID" value="KAG2642745.1"/>
    <property type="molecule type" value="Genomic_DNA"/>
</dbReference>
<organism evidence="1 2">
    <name type="scientific">Panicum virgatum</name>
    <name type="common">Blackwell switchgrass</name>
    <dbReference type="NCBI Taxonomy" id="38727"/>
    <lineage>
        <taxon>Eukaryota</taxon>
        <taxon>Viridiplantae</taxon>
        <taxon>Streptophyta</taxon>
        <taxon>Embryophyta</taxon>
        <taxon>Tracheophyta</taxon>
        <taxon>Spermatophyta</taxon>
        <taxon>Magnoliopsida</taxon>
        <taxon>Liliopsida</taxon>
        <taxon>Poales</taxon>
        <taxon>Poaceae</taxon>
        <taxon>PACMAD clade</taxon>
        <taxon>Panicoideae</taxon>
        <taxon>Panicodae</taxon>
        <taxon>Paniceae</taxon>
        <taxon>Panicinae</taxon>
        <taxon>Panicum</taxon>
        <taxon>Panicum sect. Hiantes</taxon>
    </lineage>
</organism>
<comment type="caution">
    <text evidence="1">The sequence shown here is derived from an EMBL/GenBank/DDBJ whole genome shotgun (WGS) entry which is preliminary data.</text>
</comment>
<sequence length="75" mass="8629">MTINKAQGQTIPNVGIYLTEPVFSHGQLYVALSRGVSRETTWFLFRPNKDIDPTGKRTKYIFYTDVLEDERGYLA</sequence>
<dbReference type="Proteomes" id="UP000823388">
    <property type="component" value="Chromosome 2K"/>
</dbReference>
<gene>
    <name evidence="1" type="ORF">PVAP13_2KG196764</name>
</gene>
<accession>A0A8T0W5Q8</accession>